<feature type="region of interest" description="Disordered" evidence="1">
    <location>
        <begin position="1"/>
        <end position="57"/>
    </location>
</feature>
<dbReference type="Proteomes" id="UP001396334">
    <property type="component" value="Unassembled WGS sequence"/>
</dbReference>
<comment type="caution">
    <text evidence="2">The sequence shown here is derived from an EMBL/GenBank/DDBJ whole genome shotgun (WGS) entry which is preliminary data.</text>
</comment>
<feature type="region of interest" description="Disordered" evidence="1">
    <location>
        <begin position="71"/>
        <end position="94"/>
    </location>
</feature>
<dbReference type="EMBL" id="JBBPBN010000008">
    <property type="protein sequence ID" value="KAK9033087.1"/>
    <property type="molecule type" value="Genomic_DNA"/>
</dbReference>
<evidence type="ECO:0000313" key="3">
    <source>
        <dbReference type="Proteomes" id="UP001396334"/>
    </source>
</evidence>
<evidence type="ECO:0000313" key="2">
    <source>
        <dbReference type="EMBL" id="KAK9033087.1"/>
    </source>
</evidence>
<reference evidence="2 3" key="1">
    <citation type="journal article" date="2024" name="G3 (Bethesda)">
        <title>Genome assembly of Hibiscus sabdariffa L. provides insights into metabolisms of medicinal natural products.</title>
        <authorList>
            <person name="Kim T."/>
        </authorList>
    </citation>
    <scope>NUCLEOTIDE SEQUENCE [LARGE SCALE GENOMIC DNA]</scope>
    <source>
        <strain evidence="2">TK-2024</strain>
        <tissue evidence="2">Old leaves</tissue>
    </source>
</reference>
<protein>
    <submittedName>
        <fullName evidence="2">Uncharacterized protein</fullName>
    </submittedName>
</protein>
<evidence type="ECO:0000256" key="1">
    <source>
        <dbReference type="SAM" id="MobiDB-lite"/>
    </source>
</evidence>
<keyword evidence="3" id="KW-1185">Reference proteome</keyword>
<sequence length="141" mass="15352">MPLVSSQPSTSAPTTVAPTMESPSNSSCSLPSQHDSSTILVPDHPTVSISDNPLDMSPTLAQHSITPLFQESQPNVHHPHDCSVNDNSKTSVPPSTITNTHTIVTHIKGGETINTRRCFYDCQCWSGKSYFETITIVEYLK</sequence>
<accession>A0ABR2T6G2</accession>
<feature type="compositionally biased region" description="Low complexity" evidence="1">
    <location>
        <begin position="1"/>
        <end position="32"/>
    </location>
</feature>
<feature type="compositionally biased region" description="Polar residues" evidence="1">
    <location>
        <begin position="84"/>
        <end position="94"/>
    </location>
</feature>
<organism evidence="2 3">
    <name type="scientific">Hibiscus sabdariffa</name>
    <name type="common">roselle</name>
    <dbReference type="NCBI Taxonomy" id="183260"/>
    <lineage>
        <taxon>Eukaryota</taxon>
        <taxon>Viridiplantae</taxon>
        <taxon>Streptophyta</taxon>
        <taxon>Embryophyta</taxon>
        <taxon>Tracheophyta</taxon>
        <taxon>Spermatophyta</taxon>
        <taxon>Magnoliopsida</taxon>
        <taxon>eudicotyledons</taxon>
        <taxon>Gunneridae</taxon>
        <taxon>Pentapetalae</taxon>
        <taxon>rosids</taxon>
        <taxon>malvids</taxon>
        <taxon>Malvales</taxon>
        <taxon>Malvaceae</taxon>
        <taxon>Malvoideae</taxon>
        <taxon>Hibiscus</taxon>
    </lineage>
</organism>
<proteinExistence type="predicted"/>
<name>A0ABR2T6G2_9ROSI</name>
<gene>
    <name evidence="2" type="ORF">V6N11_018125</name>
</gene>